<organism evidence="1 2">
    <name type="scientific">Pseudomonas tremae</name>
    <dbReference type="NCBI Taxonomy" id="200454"/>
    <lineage>
        <taxon>Bacteria</taxon>
        <taxon>Pseudomonadati</taxon>
        <taxon>Pseudomonadota</taxon>
        <taxon>Gammaproteobacteria</taxon>
        <taxon>Pseudomonadales</taxon>
        <taxon>Pseudomonadaceae</taxon>
        <taxon>Pseudomonas</taxon>
    </lineage>
</organism>
<evidence type="ECO:0000313" key="1">
    <source>
        <dbReference type="EMBL" id="KPZ05538.1"/>
    </source>
</evidence>
<protein>
    <submittedName>
        <fullName evidence="1">Uncharacterized protein</fullName>
    </submittedName>
</protein>
<proteinExistence type="predicted"/>
<comment type="caution">
    <text evidence="1">The sequence shown here is derived from an EMBL/GenBank/DDBJ whole genome shotgun (WGS) entry which is preliminary data.</text>
</comment>
<dbReference type="EMBL" id="LJRO01000090">
    <property type="protein sequence ID" value="KPZ05538.1"/>
    <property type="molecule type" value="Genomic_DNA"/>
</dbReference>
<evidence type="ECO:0000313" key="2">
    <source>
        <dbReference type="Proteomes" id="UP000050523"/>
    </source>
</evidence>
<accession>A0AA40P887</accession>
<gene>
    <name evidence="1" type="ORF">ALO43_04438</name>
</gene>
<sequence>MVTGYYSVHTSKAALIQGEQEIERIGDLLREQGRL</sequence>
<name>A0AA40P887_9PSED</name>
<dbReference type="Proteomes" id="UP000050523">
    <property type="component" value="Unassembled WGS sequence"/>
</dbReference>
<dbReference type="AlphaFoldDB" id="A0AA40P887"/>
<reference evidence="1 2" key="1">
    <citation type="submission" date="2015-09" db="EMBL/GenBank/DDBJ databases">
        <title>Genome announcement of multiple Pseudomonas syringae strains.</title>
        <authorList>
            <person name="Thakur S."/>
            <person name="Wang P.W."/>
            <person name="Gong Y."/>
            <person name="Weir B.S."/>
            <person name="Guttman D.S."/>
        </authorList>
    </citation>
    <scope>NUCLEOTIDE SEQUENCE [LARGE SCALE GENOMIC DNA]</scope>
    <source>
        <strain evidence="1 2">ICMP9151</strain>
    </source>
</reference>